<feature type="region of interest" description="Disordered" evidence="1">
    <location>
        <begin position="97"/>
        <end position="123"/>
    </location>
</feature>
<feature type="compositionally biased region" description="Acidic residues" evidence="1">
    <location>
        <begin position="107"/>
        <end position="123"/>
    </location>
</feature>
<gene>
    <name evidence="2" type="ORF">RG963_16025</name>
</gene>
<protein>
    <recommendedName>
        <fullName evidence="4">Acidic integral membrane protein</fullName>
    </recommendedName>
</protein>
<evidence type="ECO:0000313" key="3">
    <source>
        <dbReference type="Proteomes" id="UP001246244"/>
    </source>
</evidence>
<name>A0ABU2D5J6_9EURY</name>
<evidence type="ECO:0000256" key="1">
    <source>
        <dbReference type="SAM" id="MobiDB-lite"/>
    </source>
</evidence>
<dbReference type="RefSeq" id="WP_310577281.1">
    <property type="nucleotide sequence ID" value="NZ_JAVKPK010000111.1"/>
</dbReference>
<organism evidence="2 3">
    <name type="scientific">Methanosarcina baikalica</name>
    <dbReference type="NCBI Taxonomy" id="3073890"/>
    <lineage>
        <taxon>Archaea</taxon>
        <taxon>Methanobacteriati</taxon>
        <taxon>Methanobacteriota</taxon>
        <taxon>Stenosarchaea group</taxon>
        <taxon>Methanomicrobia</taxon>
        <taxon>Methanosarcinales</taxon>
        <taxon>Methanosarcinaceae</taxon>
        <taxon>Methanosarcina</taxon>
    </lineage>
</organism>
<keyword evidence="3" id="KW-1185">Reference proteome</keyword>
<evidence type="ECO:0000313" key="2">
    <source>
        <dbReference type="EMBL" id="MDR7667254.1"/>
    </source>
</evidence>
<dbReference type="EMBL" id="JAVKPK010000111">
    <property type="protein sequence ID" value="MDR7667254.1"/>
    <property type="molecule type" value="Genomic_DNA"/>
</dbReference>
<proteinExistence type="predicted"/>
<sequence length="123" mass="12650">MKKMLKIIAMLLVIATVIFSAGCAEKAETGNETGASEEVTAESPVSEDGGNDSVVAPEEVAAVDNTTEEVAAEDNATDIEAEVVNEDDAESVVVASADNETAANDTADSEIVDNETADNETVV</sequence>
<dbReference type="PROSITE" id="PS51257">
    <property type="entry name" value="PROKAR_LIPOPROTEIN"/>
    <property type="match status" value="1"/>
</dbReference>
<comment type="caution">
    <text evidence="2">The sequence shown here is derived from an EMBL/GenBank/DDBJ whole genome shotgun (WGS) entry which is preliminary data.</text>
</comment>
<feature type="region of interest" description="Disordered" evidence="1">
    <location>
        <begin position="27"/>
        <end position="55"/>
    </location>
</feature>
<accession>A0ABU2D5J6</accession>
<evidence type="ECO:0008006" key="4">
    <source>
        <dbReference type="Google" id="ProtNLM"/>
    </source>
</evidence>
<reference evidence="3" key="1">
    <citation type="submission" date="2023-07" db="EMBL/GenBank/DDBJ databases">
        <title>Whole-genome sequencing of a new Methanosarcina sp. Z-7115.</title>
        <authorList>
            <person name="Zhilina T.N."/>
            <person name="Merkel A.Y."/>
        </authorList>
    </citation>
    <scope>NUCLEOTIDE SEQUENCE [LARGE SCALE GENOMIC DNA]</scope>
    <source>
        <strain evidence="3">Z-7115</strain>
    </source>
</reference>
<dbReference type="Proteomes" id="UP001246244">
    <property type="component" value="Unassembled WGS sequence"/>
</dbReference>
<feature type="compositionally biased region" description="Low complexity" evidence="1">
    <location>
        <begin position="97"/>
        <end position="106"/>
    </location>
</feature>